<dbReference type="Proteomes" id="UP000436088">
    <property type="component" value="Unassembled WGS sequence"/>
</dbReference>
<feature type="compositionally biased region" description="Basic and acidic residues" evidence="1">
    <location>
        <begin position="104"/>
        <end position="114"/>
    </location>
</feature>
<reference evidence="3" key="1">
    <citation type="submission" date="2019-09" db="EMBL/GenBank/DDBJ databases">
        <title>Draft genome information of white flower Hibiscus syriacus.</title>
        <authorList>
            <person name="Kim Y.-M."/>
        </authorList>
    </citation>
    <scope>NUCLEOTIDE SEQUENCE [LARGE SCALE GENOMIC DNA]</scope>
    <source>
        <strain evidence="3">YM2019G1</strain>
    </source>
</reference>
<dbReference type="GO" id="GO:0003723">
    <property type="term" value="F:RNA binding"/>
    <property type="evidence" value="ECO:0007669"/>
    <property type="project" value="TreeGrafter"/>
</dbReference>
<dbReference type="InterPro" id="IPR040023">
    <property type="entry name" value="WBP4"/>
</dbReference>
<protein>
    <recommendedName>
        <fullName evidence="2">OCRE domain-containing protein</fullName>
    </recommendedName>
</protein>
<dbReference type="AlphaFoldDB" id="A0A6A3BMP8"/>
<dbReference type="PANTHER" id="PTHR13173:SF10">
    <property type="entry name" value="WW DOMAIN-BINDING PROTEIN 4"/>
    <property type="match status" value="1"/>
</dbReference>
<evidence type="ECO:0000313" key="3">
    <source>
        <dbReference type="EMBL" id="KAE8716698.1"/>
    </source>
</evidence>
<sequence length="164" mass="18154">MRKESAAKEKEQKDAVRALEQIEALDADWEYDSSSGYYYNQNNGLCYDSKSGFYYSDDIGPVADSKSVAKSKNETAPGPVLSATLNPMRSVKGAQPSLAVKRKRQDEKKPKAVSKEEAAALKAREAAKKKVEEREKPLLGLIQEKQNVIDGVDDTTLAVYYIAM</sequence>
<dbReference type="EMBL" id="VEPZ02000842">
    <property type="protein sequence ID" value="KAE8716698.1"/>
    <property type="molecule type" value="Genomic_DNA"/>
</dbReference>
<accession>A0A6A3BMP8</accession>
<organism evidence="3 4">
    <name type="scientific">Hibiscus syriacus</name>
    <name type="common">Rose of Sharon</name>
    <dbReference type="NCBI Taxonomy" id="106335"/>
    <lineage>
        <taxon>Eukaryota</taxon>
        <taxon>Viridiplantae</taxon>
        <taxon>Streptophyta</taxon>
        <taxon>Embryophyta</taxon>
        <taxon>Tracheophyta</taxon>
        <taxon>Spermatophyta</taxon>
        <taxon>Magnoliopsida</taxon>
        <taxon>eudicotyledons</taxon>
        <taxon>Gunneridae</taxon>
        <taxon>Pentapetalae</taxon>
        <taxon>rosids</taxon>
        <taxon>malvids</taxon>
        <taxon>Malvales</taxon>
        <taxon>Malvaceae</taxon>
        <taxon>Malvoideae</taxon>
        <taxon>Hibiscus</taxon>
    </lineage>
</organism>
<evidence type="ECO:0000256" key="1">
    <source>
        <dbReference type="SAM" id="MobiDB-lite"/>
    </source>
</evidence>
<dbReference type="Pfam" id="PF17780">
    <property type="entry name" value="OCRE"/>
    <property type="match status" value="1"/>
</dbReference>
<comment type="caution">
    <text evidence="3">The sequence shown here is derived from an EMBL/GenBank/DDBJ whole genome shotgun (WGS) entry which is preliminary data.</text>
</comment>
<dbReference type="GO" id="GO:0000398">
    <property type="term" value="P:mRNA splicing, via spliceosome"/>
    <property type="evidence" value="ECO:0007669"/>
    <property type="project" value="InterPro"/>
</dbReference>
<evidence type="ECO:0000313" key="4">
    <source>
        <dbReference type="Proteomes" id="UP000436088"/>
    </source>
</evidence>
<feature type="region of interest" description="Disordered" evidence="1">
    <location>
        <begin position="92"/>
        <end position="114"/>
    </location>
</feature>
<gene>
    <name evidence="3" type="ORF">F3Y22_tig00110109pilonHSYRG00044</name>
</gene>
<proteinExistence type="predicted"/>
<dbReference type="PANTHER" id="PTHR13173">
    <property type="entry name" value="WW DOMAIN BINDING PROTEIN 4"/>
    <property type="match status" value="1"/>
</dbReference>
<dbReference type="InterPro" id="IPR041591">
    <property type="entry name" value="OCRE"/>
</dbReference>
<dbReference type="GO" id="GO:0071011">
    <property type="term" value="C:precatalytic spliceosome"/>
    <property type="evidence" value="ECO:0007669"/>
    <property type="project" value="TreeGrafter"/>
</dbReference>
<name>A0A6A3BMP8_HIBSY</name>
<feature type="domain" description="OCRE" evidence="2">
    <location>
        <begin position="27"/>
        <end position="60"/>
    </location>
</feature>
<evidence type="ECO:0000259" key="2">
    <source>
        <dbReference type="Pfam" id="PF17780"/>
    </source>
</evidence>
<keyword evidence="4" id="KW-1185">Reference proteome</keyword>